<accession>A0A4P6WJR0</accession>
<proteinExistence type="predicted"/>
<evidence type="ECO:0000313" key="1">
    <source>
        <dbReference type="EMBL" id="QBM22987.1"/>
    </source>
</evidence>
<dbReference type="KEGG" id="cars:E1B03_11325"/>
<sequence length="74" mass="8061">MSKKIIQLGVILEDVETGLRLMIVRPSNDLLAADDISYKGRKLTVCKIQPAGQPIEGIRVGMDPGSRSKPARES</sequence>
<dbReference type="AlphaFoldDB" id="A0A4P6WJR0"/>
<gene>
    <name evidence="1" type="ORF">E1B03_11325</name>
</gene>
<reference evidence="1 2" key="1">
    <citation type="submission" date="2019-03" db="EMBL/GenBank/DDBJ databases">
        <title>Complete genome sequence of an arsenate-respiring bacteria, Citrobacter sp. LY-1.</title>
        <authorList>
            <person name="Wang H."/>
            <person name="Liu Y."/>
            <person name="Li Q."/>
            <person name="Huang J."/>
        </authorList>
    </citation>
    <scope>NUCLEOTIDE SEQUENCE [LARGE SCALE GENOMIC DNA]</scope>
    <source>
        <strain evidence="1 2">LY-1</strain>
    </source>
</reference>
<dbReference type="Proteomes" id="UP000293850">
    <property type="component" value="Chromosome"/>
</dbReference>
<dbReference type="EMBL" id="CP037864">
    <property type="protein sequence ID" value="QBM22987.1"/>
    <property type="molecule type" value="Genomic_DNA"/>
</dbReference>
<dbReference type="RefSeq" id="WP_133086233.1">
    <property type="nucleotide sequence ID" value="NZ_CP037864.1"/>
</dbReference>
<organism evidence="1 2">
    <name type="scientific">Citrobacter arsenatis</name>
    <dbReference type="NCBI Taxonomy" id="2546350"/>
    <lineage>
        <taxon>Bacteria</taxon>
        <taxon>Pseudomonadati</taxon>
        <taxon>Pseudomonadota</taxon>
        <taxon>Gammaproteobacteria</taxon>
        <taxon>Enterobacterales</taxon>
        <taxon>Enterobacteriaceae</taxon>
        <taxon>Citrobacter</taxon>
    </lineage>
</organism>
<evidence type="ECO:0000313" key="2">
    <source>
        <dbReference type="Proteomes" id="UP000293850"/>
    </source>
</evidence>
<keyword evidence="2" id="KW-1185">Reference proteome</keyword>
<name>A0A4P6WJR0_9ENTR</name>
<protein>
    <submittedName>
        <fullName evidence="1">Uncharacterized protein</fullName>
    </submittedName>
</protein>